<feature type="domain" description="C2H2-type" evidence="9">
    <location>
        <begin position="173"/>
        <end position="200"/>
    </location>
</feature>
<feature type="region of interest" description="Disordered" evidence="8">
    <location>
        <begin position="683"/>
        <end position="704"/>
    </location>
</feature>
<feature type="compositionally biased region" description="Acidic residues" evidence="8">
    <location>
        <begin position="42"/>
        <end position="51"/>
    </location>
</feature>
<feature type="domain" description="C2H2-type" evidence="9">
    <location>
        <begin position="201"/>
        <end position="228"/>
    </location>
</feature>
<dbReference type="CTD" id="36609"/>
<evidence type="ECO:0000256" key="1">
    <source>
        <dbReference type="ARBA" id="ARBA00022723"/>
    </source>
</evidence>
<dbReference type="KEGG" id="ame:413466"/>
<feature type="compositionally biased region" description="Polar residues" evidence="8">
    <location>
        <begin position="68"/>
        <end position="97"/>
    </location>
</feature>
<evidence type="ECO:0000256" key="7">
    <source>
        <dbReference type="PROSITE-ProRule" id="PRU00042"/>
    </source>
</evidence>
<sequence length="1350" mass="151621">MSRRKQAKPRSLKRDEEWDDGNEQNVLEVTEQDNEATGIKQDEEEEEEEEELQRAFSHHPEEYLQEGRPSSVQGLDLENQNSLDSEALGTGSSSWQSEDGGPNSRRGGETPSSCATPTSASFPSEPEVDADVGVNADGSNATAPYPCQFCDRTFPRLSYLKKHEQSHGDQMPYRCSWCARLFKHKRSRDRHVKLHTGDRRYRCTHCEAAFSRSDHLKIHMKTHDTQKPYQCTACSRGYNTAAALTSHMQSHKKHHQSQGSTKDIDYGRRSVSSHSTSSPPVPSSPSPSLNLALNPKPGLKSSQGSASTTPILNSPLKLACMYCTRDSFNCMQQLQMHVHTMHQAILSGETVAVSPSTHRGSEPIGYQHGEKNSDRSEGTSKEHRKYREDDSERSMEKDHYENAFTCNQCTMKFSTLGSLRDHLISIHRTDSFNSALMMCPLCGIPCASAAAYAEHYVLQHCENRSIGPLESKDYMDAKMNGNYESKSSRNQKCREQISCSAEPADLTSKHTATTENNYSAGTLLCGQCGAALKDFESFREHLARHLQANHRNDAVRHSCPKCEATFQDREDMLVHLTKHYLGQISKEYACGACKKLYPHPDLLQRHLLDSHAHHLYRCALCKDTFDSRVAIQVHFAVKHSQECRIYRCNACTVSNNENSPGNAPGEGKSFFRSESEMTNHVRNVHAPPTVSNNSPVARSPASTPGITGNSGPRCVFCGICCTSELELQLHLASHSVNLYRCPVCREGFAVEFLLDRHIAQAHHSSNHQGIIRSSSRENGRIGRPPRLQEETKSQKRGRSPASSNNNTVNQRDNNNKRPNYSNTSSQQCDLCERGEFSNETELQAHKKLVHTPAKFQNKSLSNLSMTCAYCGEVCRSRTDLESHTRIQHASNEPGGRHKCNICDEVCPSGATLAEHKLQKHCKIQLSDTCIVCRGNLASESQFLEHVQRHSLENVDPQQRLDGSLPHLPAACVVCRQTLISDLECRLHARHHLRASTGAHSVGSSPSPNQKNQNPSCCLCLRDFSSDDFVNLPPSHVSGGGQSLRVCKSCYIRHSQGLPILNSYESVRSKCDDSWTSNNKDGQWDGSKNKWESENKYKENRNGMIDNKRCQDCGVKFEDSEEVEKHRIIEHEKTGTASNTYTCIQCQMSFATEAKIQQHIKKEHLEVAGKTSMEALRCHLCLFEANSPLQLQSHLIEHTFAGCAALSCYICQSLFTAPIGLQNHMLQEHGLGARPYDCSQCTLKFFFRAELDHHILTFHRSGDVSSPDEDIQNNIETKPRDTEENNCDERIMVKEELLPEAADEEEEINVDEQVEENEQKEDKQLEFETKLKTEIEEENILQSSISEKMES</sequence>
<feature type="compositionally biased region" description="Basic and acidic residues" evidence="8">
    <location>
        <begin position="774"/>
        <end position="793"/>
    </location>
</feature>
<dbReference type="PANTHER" id="PTHR24379">
    <property type="entry name" value="KRAB AND ZINC FINGER DOMAIN-CONTAINING"/>
    <property type="match status" value="1"/>
</dbReference>
<accession>A0A7M7MTS7</accession>
<feature type="region of interest" description="Disordered" evidence="8">
    <location>
        <begin position="762"/>
        <end position="826"/>
    </location>
</feature>
<name>A0A7M7MTS7_APIME</name>
<dbReference type="PROSITE" id="PS00028">
    <property type="entry name" value="ZINC_FINGER_C2H2_1"/>
    <property type="match status" value="15"/>
</dbReference>
<feature type="region of interest" description="Disordered" evidence="8">
    <location>
        <begin position="352"/>
        <end position="394"/>
    </location>
</feature>
<feature type="domain" description="C2H2-type" evidence="9">
    <location>
        <begin position="145"/>
        <end position="172"/>
    </location>
</feature>
<keyword evidence="4" id="KW-0862">Zinc</keyword>
<evidence type="ECO:0000256" key="6">
    <source>
        <dbReference type="ARBA" id="ARBA00023163"/>
    </source>
</evidence>
<proteinExistence type="predicted"/>
<evidence type="ECO:0000313" key="12">
    <source>
        <dbReference type="RefSeq" id="XP_026300883.1"/>
    </source>
</evidence>
<reference evidence="12" key="2">
    <citation type="submission" date="2025-04" db="UniProtKB">
        <authorList>
            <consortium name="RefSeq"/>
        </authorList>
    </citation>
    <scope>IDENTIFICATION</scope>
    <source>
        <strain evidence="12">DH4</strain>
        <tissue evidence="12">Whole body</tissue>
    </source>
</reference>
<accession>A0A8B8HB55</accession>
<dbReference type="PROSITE" id="PS50157">
    <property type="entry name" value="ZINC_FINGER_C2H2_2"/>
    <property type="match status" value="9"/>
</dbReference>
<feature type="compositionally biased region" description="Polar residues" evidence="8">
    <location>
        <begin position="689"/>
        <end position="704"/>
    </location>
</feature>
<dbReference type="InterPro" id="IPR036236">
    <property type="entry name" value="Znf_C2H2_sf"/>
</dbReference>
<gene>
    <name evidence="12" type="primary">LOC413466</name>
</gene>
<dbReference type="Proteomes" id="UP000005203">
    <property type="component" value="Linkage group LG14"/>
</dbReference>
<feature type="region of interest" description="Disordered" evidence="8">
    <location>
        <begin position="1"/>
        <end position="137"/>
    </location>
</feature>
<keyword evidence="1" id="KW-0479">Metal-binding</keyword>
<dbReference type="SUPFAM" id="SSF57667">
    <property type="entry name" value="beta-beta-alpha zinc fingers"/>
    <property type="match status" value="4"/>
</dbReference>
<feature type="domain" description="C2H2-type" evidence="9">
    <location>
        <begin position="229"/>
        <end position="256"/>
    </location>
</feature>
<keyword evidence="3 7" id="KW-0863">Zinc-finger</keyword>
<keyword evidence="2" id="KW-0677">Repeat</keyword>
<evidence type="ECO:0000256" key="5">
    <source>
        <dbReference type="ARBA" id="ARBA00023015"/>
    </source>
</evidence>
<evidence type="ECO:0000256" key="2">
    <source>
        <dbReference type="ARBA" id="ARBA00022737"/>
    </source>
</evidence>
<dbReference type="Pfam" id="PF00096">
    <property type="entry name" value="zf-C2H2"/>
    <property type="match status" value="4"/>
</dbReference>
<dbReference type="PANTHER" id="PTHR24379:SF121">
    <property type="entry name" value="C2H2-TYPE DOMAIN-CONTAINING PROTEIN"/>
    <property type="match status" value="1"/>
</dbReference>
<dbReference type="SMART" id="SM00355">
    <property type="entry name" value="ZnF_C2H2"/>
    <property type="match status" value="24"/>
</dbReference>
<feature type="compositionally biased region" description="Basic and acidic residues" evidence="8">
    <location>
        <begin position="368"/>
        <end position="394"/>
    </location>
</feature>
<keyword evidence="6" id="KW-0804">Transcription</keyword>
<feature type="domain" description="C2H2-type" evidence="9">
    <location>
        <begin position="1140"/>
        <end position="1163"/>
    </location>
</feature>
<protein>
    <submittedName>
        <fullName evidence="12">Zinc finger protein 423 isoform X1</fullName>
    </submittedName>
</protein>
<evidence type="ECO:0000313" key="11">
    <source>
        <dbReference type="Proteomes" id="UP000005203"/>
    </source>
</evidence>
<dbReference type="Gene3D" id="3.30.160.60">
    <property type="entry name" value="Classic Zinc Finger"/>
    <property type="match status" value="9"/>
</dbReference>
<evidence type="ECO:0000256" key="8">
    <source>
        <dbReference type="SAM" id="MobiDB-lite"/>
    </source>
</evidence>
<dbReference type="GO" id="GO:0008270">
    <property type="term" value="F:zinc ion binding"/>
    <property type="evidence" value="ECO:0007669"/>
    <property type="project" value="UniProtKB-KW"/>
</dbReference>
<feature type="domain" description="C2H2-type" evidence="9">
    <location>
        <begin position="616"/>
        <end position="644"/>
    </location>
</feature>
<feature type="compositionally biased region" description="Basic residues" evidence="8">
    <location>
        <begin position="1"/>
        <end position="11"/>
    </location>
</feature>
<keyword evidence="11" id="KW-1185">Reference proteome</keyword>
<evidence type="ECO:0000313" key="10">
    <source>
        <dbReference type="EnsemblMetazoa" id="XP_026300883"/>
    </source>
</evidence>
<dbReference type="InterPro" id="IPR013087">
    <property type="entry name" value="Znf_C2H2_type"/>
</dbReference>
<feature type="compositionally biased region" description="Polar residues" evidence="8">
    <location>
        <begin position="300"/>
        <end position="310"/>
    </location>
</feature>
<feature type="compositionally biased region" description="Polar residues" evidence="8">
    <location>
        <begin position="816"/>
        <end position="826"/>
    </location>
</feature>
<evidence type="ECO:0000256" key="3">
    <source>
        <dbReference type="ARBA" id="ARBA00022771"/>
    </source>
</evidence>
<dbReference type="FunFam" id="3.30.160.60:FF:000032">
    <property type="entry name" value="Krueppel-like factor 4"/>
    <property type="match status" value="1"/>
</dbReference>
<evidence type="ECO:0000256" key="4">
    <source>
        <dbReference type="ARBA" id="ARBA00022833"/>
    </source>
</evidence>
<keyword evidence="5" id="KW-0805">Transcription regulation</keyword>
<feature type="compositionally biased region" description="Polar residues" evidence="8">
    <location>
        <begin position="762"/>
        <end position="773"/>
    </location>
</feature>
<dbReference type="OrthoDB" id="10014897at2759"/>
<feature type="region of interest" description="Disordered" evidence="8">
    <location>
        <begin position="245"/>
        <end position="310"/>
    </location>
</feature>
<organism evidence="10">
    <name type="scientific">Apis mellifera</name>
    <name type="common">Honeybee</name>
    <dbReference type="NCBI Taxonomy" id="7460"/>
    <lineage>
        <taxon>Eukaryota</taxon>
        <taxon>Metazoa</taxon>
        <taxon>Ecdysozoa</taxon>
        <taxon>Arthropoda</taxon>
        <taxon>Hexapoda</taxon>
        <taxon>Insecta</taxon>
        <taxon>Pterygota</taxon>
        <taxon>Neoptera</taxon>
        <taxon>Endopterygota</taxon>
        <taxon>Hymenoptera</taxon>
        <taxon>Apocrita</taxon>
        <taxon>Aculeata</taxon>
        <taxon>Apoidea</taxon>
        <taxon>Anthophila</taxon>
        <taxon>Apidae</taxon>
        <taxon>Apis</taxon>
    </lineage>
</organism>
<dbReference type="RefSeq" id="XP_026300883.1">
    <property type="nucleotide sequence ID" value="XM_026445098.1"/>
</dbReference>
<feature type="domain" description="C2H2-type" evidence="9">
    <location>
        <begin position="404"/>
        <end position="432"/>
    </location>
</feature>
<feature type="domain" description="C2H2-type" evidence="9">
    <location>
        <begin position="739"/>
        <end position="768"/>
    </location>
</feature>
<dbReference type="EnsemblMetazoa" id="XM_026445098">
    <property type="protein sequence ID" value="XP_026300883"/>
    <property type="gene ID" value="LOC413466"/>
</dbReference>
<feature type="region of interest" description="Disordered" evidence="8">
    <location>
        <begin position="1296"/>
        <end position="1325"/>
    </location>
</feature>
<evidence type="ECO:0000259" key="9">
    <source>
        <dbReference type="PROSITE" id="PS50157"/>
    </source>
</evidence>
<reference evidence="10" key="1">
    <citation type="submission" date="2021-01" db="UniProtKB">
        <authorList>
            <consortium name="EnsemblMetazoa"/>
        </authorList>
    </citation>
    <scope>IDENTIFICATION</scope>
    <source>
        <strain evidence="10">DH4</strain>
    </source>
</reference>
<feature type="domain" description="C2H2-type" evidence="9">
    <location>
        <begin position="865"/>
        <end position="893"/>
    </location>
</feature>
<feature type="compositionally biased region" description="Low complexity" evidence="8">
    <location>
        <begin position="110"/>
        <end position="124"/>
    </location>
</feature>
<feature type="compositionally biased region" description="Acidic residues" evidence="8">
    <location>
        <begin position="1300"/>
        <end position="1318"/>
    </location>
</feature>
<dbReference type="GeneID" id="413466"/>